<feature type="domain" description="Glycoside hydrolase family 5" evidence="4">
    <location>
        <begin position="5"/>
        <end position="188"/>
    </location>
</feature>
<dbReference type="SUPFAM" id="SSF51445">
    <property type="entry name" value="(Trans)glycosidases"/>
    <property type="match status" value="1"/>
</dbReference>
<proteinExistence type="inferred from homology"/>
<evidence type="ECO:0000313" key="5">
    <source>
        <dbReference type="EMBL" id="RWX49835.1"/>
    </source>
</evidence>
<dbReference type="PROSITE" id="PS00659">
    <property type="entry name" value="GLYCOSYL_HYDROL_F5"/>
    <property type="match status" value="1"/>
</dbReference>
<comment type="similarity">
    <text evidence="3">Belongs to the glycosyl hydrolase 5 (cellulase A) family.</text>
</comment>
<reference evidence="5 6" key="1">
    <citation type="submission" date="2017-01" db="EMBL/GenBank/DDBJ databases">
        <title>The cable genome- insights into the physiology and evolution of filamentous bacteria capable of sulfide oxidation via long distance electron transfer.</title>
        <authorList>
            <person name="Schreiber L."/>
            <person name="Bjerg J.T."/>
            <person name="Boggild A."/>
            <person name="Van De Vossenberg J."/>
            <person name="Meysman F."/>
            <person name="Nielsen L.P."/>
            <person name="Schramm A."/>
            <person name="Kjeldsen K.U."/>
        </authorList>
    </citation>
    <scope>NUCLEOTIDE SEQUENCE [LARGE SCALE GENOMIC DNA]</scope>
    <source>
        <strain evidence="5">A1</strain>
    </source>
</reference>
<dbReference type="GO" id="GO:0008810">
    <property type="term" value="F:cellulase activity"/>
    <property type="evidence" value="ECO:0007669"/>
    <property type="project" value="UniProtKB-EC"/>
</dbReference>
<organism evidence="5 6">
    <name type="scientific">Candidatus Electrothrix communis</name>
    <dbReference type="NCBI Taxonomy" id="1859133"/>
    <lineage>
        <taxon>Bacteria</taxon>
        <taxon>Pseudomonadati</taxon>
        <taxon>Thermodesulfobacteriota</taxon>
        <taxon>Desulfobulbia</taxon>
        <taxon>Desulfobulbales</taxon>
        <taxon>Desulfobulbaceae</taxon>
        <taxon>Candidatus Electrothrix</taxon>
    </lineage>
</organism>
<comment type="caution">
    <text evidence="5">The sequence shown here is derived from an EMBL/GenBank/DDBJ whole genome shotgun (WGS) entry which is preliminary data.</text>
</comment>
<dbReference type="InterPro" id="IPR017853">
    <property type="entry name" value="GH"/>
</dbReference>
<dbReference type="EMBL" id="MTKP01000005">
    <property type="protein sequence ID" value="RWX49835.1"/>
    <property type="molecule type" value="Genomic_DNA"/>
</dbReference>
<dbReference type="PANTHER" id="PTHR34142">
    <property type="entry name" value="ENDO-BETA-1,4-GLUCANASE A"/>
    <property type="match status" value="1"/>
</dbReference>
<dbReference type="InterPro" id="IPR018087">
    <property type="entry name" value="Glyco_hydro_5_CS"/>
</dbReference>
<dbReference type="Gene3D" id="3.20.20.80">
    <property type="entry name" value="Glycosidases"/>
    <property type="match status" value="1"/>
</dbReference>
<dbReference type="Pfam" id="PF00150">
    <property type="entry name" value="Cellulase"/>
    <property type="match status" value="1"/>
</dbReference>
<dbReference type="InterPro" id="IPR001547">
    <property type="entry name" value="Glyco_hydro_5"/>
</dbReference>
<evidence type="ECO:0000256" key="2">
    <source>
        <dbReference type="ARBA" id="ARBA00023295"/>
    </source>
</evidence>
<keyword evidence="6" id="KW-1185">Reference proteome</keyword>
<name>A0A444J9Q5_9BACT</name>
<evidence type="ECO:0000259" key="4">
    <source>
        <dbReference type="Pfam" id="PF00150"/>
    </source>
</evidence>
<dbReference type="AlphaFoldDB" id="A0A444J9Q5"/>
<evidence type="ECO:0000256" key="1">
    <source>
        <dbReference type="ARBA" id="ARBA00022801"/>
    </source>
</evidence>
<gene>
    <name evidence="5" type="ORF">VT98_10057</name>
</gene>
<dbReference type="PANTHER" id="PTHR34142:SF1">
    <property type="entry name" value="GLYCOSIDE HYDROLASE FAMILY 5 DOMAIN-CONTAINING PROTEIN"/>
    <property type="match status" value="1"/>
</dbReference>
<accession>A0A444J9Q5</accession>
<keyword evidence="1 3" id="KW-0378">Hydrolase</keyword>
<evidence type="ECO:0000313" key="6">
    <source>
        <dbReference type="Proteomes" id="UP000288086"/>
    </source>
</evidence>
<sequence>MEVPDAAFADLWEKLAVHYKGNSRIIFGLMNEPNTMPTAQLVASENAAIAAIRTAGANNLILVPGNQWSGAWAWNETWYNGANSEHMLNIVDPGDNFAFEVHQYMDDDYSGGSSDITGNDPMTGVTRLTNFTGWLKEHNLKGFLGEFAVANSRIGNAAEDVGDEVIDNMLSYMEENADVWIGWTWWAAGPWWAVDYQFTLEPTNLGQSNQGEDRAAMAVLAQHLTRSSLIPIYLLLL</sequence>
<evidence type="ECO:0000256" key="3">
    <source>
        <dbReference type="RuleBase" id="RU361153"/>
    </source>
</evidence>
<dbReference type="EC" id="3.2.1.4" evidence="5"/>
<dbReference type="GO" id="GO:0009251">
    <property type="term" value="P:glucan catabolic process"/>
    <property type="evidence" value="ECO:0007669"/>
    <property type="project" value="TreeGrafter"/>
</dbReference>
<dbReference type="Proteomes" id="UP000288086">
    <property type="component" value="Unassembled WGS sequence"/>
</dbReference>
<protein>
    <submittedName>
        <fullName evidence="5">Cellulase (Glycosyl hydrolase family 5)</fullName>
        <ecNumber evidence="5">3.2.1.4</ecNumber>
    </submittedName>
</protein>
<keyword evidence="2 3" id="KW-0326">Glycosidase</keyword>